<gene>
    <name evidence="16" type="ORF">ACFPK1_09785</name>
</gene>
<keyword evidence="8" id="KW-0479">Metal-binding</keyword>
<sequence>MSGTWTLGLADPATADVAAVGGKGAGLHRLVALGARVPAGFVVTTDAFRAALADAGDVEAPLRDLAPDAPIDQVERAAAQARARLLRATTTGPVLDAVRAAYDGLAGGIARVAVRSSAVGEDAAGASFAGEHDTFLEIRGRDALADAVCRCWASLYTARAVSYREHAGAGPAGAMAVVVQEMVPARAAGVFMTLNPANGDRSTVVCEAVWGLGEPLVSGTVTPDRFVIDKISGEVVRREVATKERCLVRDPEHPGTGETDVPAERRDQPCLDDAELAEILELARRVERDAGVPQDGEFAVAEPGGPARVHLLQTRPETVWSTRAPRTVSGGARSALSAVLATLTRGATATSPTPEGTPDHAG</sequence>
<accession>A0ABV9ZB71</accession>
<keyword evidence="7" id="KW-0808">Transferase</keyword>
<evidence type="ECO:0000313" key="16">
    <source>
        <dbReference type="EMBL" id="MFC5138520.1"/>
    </source>
</evidence>
<dbReference type="InterPro" id="IPR006319">
    <property type="entry name" value="PEP_synth"/>
</dbReference>
<dbReference type="Pfam" id="PF01326">
    <property type="entry name" value="PPDK_N"/>
    <property type="match status" value="1"/>
</dbReference>
<dbReference type="InterPro" id="IPR002192">
    <property type="entry name" value="PPDK_AMP/ATP-bd"/>
</dbReference>
<dbReference type="Gene3D" id="3.30.1490.20">
    <property type="entry name" value="ATP-grasp fold, A domain"/>
    <property type="match status" value="1"/>
</dbReference>
<evidence type="ECO:0000256" key="13">
    <source>
        <dbReference type="ARBA" id="ARBA00033470"/>
    </source>
</evidence>
<keyword evidence="12" id="KW-0460">Magnesium</keyword>
<evidence type="ECO:0000313" key="17">
    <source>
        <dbReference type="Proteomes" id="UP001596175"/>
    </source>
</evidence>
<evidence type="ECO:0000256" key="2">
    <source>
        <dbReference type="ARBA" id="ARBA00002988"/>
    </source>
</evidence>
<evidence type="ECO:0000256" key="4">
    <source>
        <dbReference type="ARBA" id="ARBA00007837"/>
    </source>
</evidence>
<dbReference type="EC" id="2.7.9.2" evidence="5"/>
<evidence type="ECO:0000256" key="12">
    <source>
        <dbReference type="ARBA" id="ARBA00022842"/>
    </source>
</evidence>
<dbReference type="Gene3D" id="3.30.470.20">
    <property type="entry name" value="ATP-grasp fold, B domain"/>
    <property type="match status" value="1"/>
</dbReference>
<comment type="pathway">
    <text evidence="3">Carbohydrate biosynthesis; gluconeogenesis.</text>
</comment>
<dbReference type="PANTHER" id="PTHR43030">
    <property type="entry name" value="PHOSPHOENOLPYRUVATE SYNTHASE"/>
    <property type="match status" value="1"/>
</dbReference>
<name>A0ABV9ZB71_9PSEU</name>
<comment type="catalytic activity">
    <reaction evidence="14">
        <text>pyruvate + ATP + H2O = phosphoenolpyruvate + AMP + phosphate + 2 H(+)</text>
        <dbReference type="Rhea" id="RHEA:11364"/>
        <dbReference type="ChEBI" id="CHEBI:15361"/>
        <dbReference type="ChEBI" id="CHEBI:15377"/>
        <dbReference type="ChEBI" id="CHEBI:15378"/>
        <dbReference type="ChEBI" id="CHEBI:30616"/>
        <dbReference type="ChEBI" id="CHEBI:43474"/>
        <dbReference type="ChEBI" id="CHEBI:58702"/>
        <dbReference type="ChEBI" id="CHEBI:456215"/>
        <dbReference type="EC" id="2.7.9.2"/>
    </reaction>
</comment>
<dbReference type="PANTHER" id="PTHR43030:SF1">
    <property type="entry name" value="PHOSPHOENOLPYRUVATE SYNTHASE"/>
    <property type="match status" value="1"/>
</dbReference>
<keyword evidence="17" id="KW-1185">Reference proteome</keyword>
<evidence type="ECO:0000256" key="7">
    <source>
        <dbReference type="ARBA" id="ARBA00022679"/>
    </source>
</evidence>
<proteinExistence type="inferred from homology"/>
<protein>
    <recommendedName>
        <fullName evidence="6">Phosphoenolpyruvate synthase</fullName>
        <ecNumber evidence="5">2.7.9.2</ecNumber>
    </recommendedName>
    <alternativeName>
        <fullName evidence="13">Pyruvate, water dikinase</fullName>
    </alternativeName>
</protein>
<feature type="domain" description="Pyruvate phosphate dikinase AMP/ATP-binding" evidence="15">
    <location>
        <begin position="18"/>
        <end position="327"/>
    </location>
</feature>
<evidence type="ECO:0000256" key="11">
    <source>
        <dbReference type="ARBA" id="ARBA00022840"/>
    </source>
</evidence>
<evidence type="ECO:0000256" key="10">
    <source>
        <dbReference type="ARBA" id="ARBA00022777"/>
    </source>
</evidence>
<evidence type="ECO:0000256" key="9">
    <source>
        <dbReference type="ARBA" id="ARBA00022741"/>
    </source>
</evidence>
<comment type="cofactor">
    <cofactor evidence="1">
        <name>Mg(2+)</name>
        <dbReference type="ChEBI" id="CHEBI:18420"/>
    </cofactor>
</comment>
<reference evidence="17" key="1">
    <citation type="journal article" date="2019" name="Int. J. Syst. Evol. Microbiol.">
        <title>The Global Catalogue of Microorganisms (GCM) 10K type strain sequencing project: providing services to taxonomists for standard genome sequencing and annotation.</title>
        <authorList>
            <consortium name="The Broad Institute Genomics Platform"/>
            <consortium name="The Broad Institute Genome Sequencing Center for Infectious Disease"/>
            <person name="Wu L."/>
            <person name="Ma J."/>
        </authorList>
    </citation>
    <scope>NUCLEOTIDE SEQUENCE [LARGE SCALE GENOMIC DNA]</scope>
    <source>
        <strain evidence="17">XZYJ18</strain>
    </source>
</reference>
<comment type="similarity">
    <text evidence="4">Belongs to the PEP-utilizing enzyme family.</text>
</comment>
<evidence type="ECO:0000256" key="6">
    <source>
        <dbReference type="ARBA" id="ARBA00021623"/>
    </source>
</evidence>
<dbReference type="SUPFAM" id="SSF56059">
    <property type="entry name" value="Glutathione synthetase ATP-binding domain-like"/>
    <property type="match status" value="1"/>
</dbReference>
<keyword evidence="10" id="KW-0418">Kinase</keyword>
<keyword evidence="11" id="KW-0067">ATP-binding</keyword>
<evidence type="ECO:0000256" key="5">
    <source>
        <dbReference type="ARBA" id="ARBA00011996"/>
    </source>
</evidence>
<organism evidence="16 17">
    <name type="scientific">Actinomycetospora rhizophila</name>
    <dbReference type="NCBI Taxonomy" id="1416876"/>
    <lineage>
        <taxon>Bacteria</taxon>
        <taxon>Bacillati</taxon>
        <taxon>Actinomycetota</taxon>
        <taxon>Actinomycetes</taxon>
        <taxon>Pseudonocardiales</taxon>
        <taxon>Pseudonocardiaceae</taxon>
        <taxon>Actinomycetospora</taxon>
    </lineage>
</organism>
<dbReference type="Proteomes" id="UP001596175">
    <property type="component" value="Unassembled WGS sequence"/>
</dbReference>
<evidence type="ECO:0000256" key="1">
    <source>
        <dbReference type="ARBA" id="ARBA00001946"/>
    </source>
</evidence>
<comment type="caution">
    <text evidence="16">The sequence shown here is derived from an EMBL/GenBank/DDBJ whole genome shotgun (WGS) entry which is preliminary data.</text>
</comment>
<evidence type="ECO:0000256" key="8">
    <source>
        <dbReference type="ARBA" id="ARBA00022723"/>
    </source>
</evidence>
<evidence type="ECO:0000259" key="15">
    <source>
        <dbReference type="Pfam" id="PF01326"/>
    </source>
</evidence>
<evidence type="ECO:0000256" key="3">
    <source>
        <dbReference type="ARBA" id="ARBA00004742"/>
    </source>
</evidence>
<dbReference type="InterPro" id="IPR013815">
    <property type="entry name" value="ATP_grasp_subdomain_1"/>
</dbReference>
<dbReference type="EMBL" id="JBHSKG010000004">
    <property type="protein sequence ID" value="MFC5138520.1"/>
    <property type="molecule type" value="Genomic_DNA"/>
</dbReference>
<dbReference type="RefSeq" id="WP_378020727.1">
    <property type="nucleotide sequence ID" value="NZ_JBHSKG010000004.1"/>
</dbReference>
<evidence type="ECO:0000256" key="14">
    <source>
        <dbReference type="ARBA" id="ARBA00047700"/>
    </source>
</evidence>
<comment type="function">
    <text evidence="2">Catalyzes the phosphorylation of pyruvate to phosphoenolpyruvate.</text>
</comment>
<keyword evidence="9" id="KW-0547">Nucleotide-binding</keyword>